<dbReference type="InterPro" id="IPR042257">
    <property type="entry name" value="DGOK_C"/>
</dbReference>
<proteinExistence type="predicted"/>
<name>A0A916ZVD0_9RHOB</name>
<comment type="caution">
    <text evidence="1">The sequence shown here is derived from an EMBL/GenBank/DDBJ whole genome shotgun (WGS) entry which is preliminary data.</text>
</comment>
<dbReference type="AlphaFoldDB" id="A0A916ZVD0"/>
<dbReference type="InterPro" id="IPR042258">
    <property type="entry name" value="DGOK_N"/>
</dbReference>
<keyword evidence="2" id="KW-1185">Reference proteome</keyword>
<dbReference type="Gene3D" id="3.30.420.310">
    <property type="entry name" value="2-keto-3-deoxy-galactonokinase, C-terminal domain"/>
    <property type="match status" value="1"/>
</dbReference>
<dbReference type="EMBL" id="BMFJ01000001">
    <property type="protein sequence ID" value="GGE15661.1"/>
    <property type="molecule type" value="Genomic_DNA"/>
</dbReference>
<organism evidence="1 2">
    <name type="scientific">Primorskyibacter flagellatus</name>
    <dbReference type="NCBI Taxonomy" id="1387277"/>
    <lineage>
        <taxon>Bacteria</taxon>
        <taxon>Pseudomonadati</taxon>
        <taxon>Pseudomonadota</taxon>
        <taxon>Alphaproteobacteria</taxon>
        <taxon>Rhodobacterales</taxon>
        <taxon>Roseobacteraceae</taxon>
        <taxon>Primorskyibacter</taxon>
    </lineage>
</organism>
<dbReference type="RefSeq" id="WP_188475644.1">
    <property type="nucleotide sequence ID" value="NZ_BMFJ01000001.1"/>
</dbReference>
<dbReference type="GO" id="GO:0034194">
    <property type="term" value="P:D-galactonate catabolic process"/>
    <property type="evidence" value="ECO:0007669"/>
    <property type="project" value="InterPro"/>
</dbReference>
<evidence type="ECO:0000313" key="2">
    <source>
        <dbReference type="Proteomes" id="UP000612855"/>
    </source>
</evidence>
<dbReference type="InterPro" id="IPR043129">
    <property type="entry name" value="ATPase_NBD"/>
</dbReference>
<dbReference type="Proteomes" id="UP000612855">
    <property type="component" value="Unassembled WGS sequence"/>
</dbReference>
<accession>A0A916ZVD0</accession>
<gene>
    <name evidence="1" type="ORF">GCM10011360_00590</name>
</gene>
<dbReference type="SUPFAM" id="SSF53067">
    <property type="entry name" value="Actin-like ATPase domain"/>
    <property type="match status" value="1"/>
</dbReference>
<sequence>MTAPDWIAVDWGTSNLRVWAMTSDGAVLAERASDRGMGTLAPDQFEAAFLDLAEDFLRAGRMTVVVCGMAGARGGWCEAGYVAVPAMPGRGATTRVTAQDPRLDVTILPGLSQADPPDVMRGEETQIAGVLSRFPDFDGVICLPGTHTKWVRVAGGSVREFRTFMTGELYALLSRHSILRLGMDDDWNAVAFAGGVTDGLADPGGLSGALFGLRARGLLQSPRAGETRARLSGLLVGLELAGARSFWDRAGVVVVGDERTRELYGSLTELAADVRFVDAREMTLAGLTSAHADLTGGTE</sequence>
<dbReference type="Pfam" id="PF05035">
    <property type="entry name" value="DGOK"/>
    <property type="match status" value="1"/>
</dbReference>
<evidence type="ECO:0000313" key="1">
    <source>
        <dbReference type="EMBL" id="GGE15661.1"/>
    </source>
</evidence>
<dbReference type="GO" id="GO:0008671">
    <property type="term" value="F:2-dehydro-3-deoxygalactonokinase activity"/>
    <property type="evidence" value="ECO:0007669"/>
    <property type="project" value="InterPro"/>
</dbReference>
<dbReference type="Gene3D" id="3.30.420.300">
    <property type="entry name" value="2-keto-3-deoxy-galactonokinase, substrate binding domain"/>
    <property type="match status" value="1"/>
</dbReference>
<protein>
    <submittedName>
        <fullName evidence="1">2-keto-3-deoxy-galactonokinase</fullName>
    </submittedName>
</protein>
<reference evidence="2" key="1">
    <citation type="journal article" date="2019" name="Int. J. Syst. Evol. Microbiol.">
        <title>The Global Catalogue of Microorganisms (GCM) 10K type strain sequencing project: providing services to taxonomists for standard genome sequencing and annotation.</title>
        <authorList>
            <consortium name="The Broad Institute Genomics Platform"/>
            <consortium name="The Broad Institute Genome Sequencing Center for Infectious Disease"/>
            <person name="Wu L."/>
            <person name="Ma J."/>
        </authorList>
    </citation>
    <scope>NUCLEOTIDE SEQUENCE [LARGE SCALE GENOMIC DNA]</scope>
    <source>
        <strain evidence="2">CGMCC 1.12664</strain>
    </source>
</reference>
<dbReference type="InterPro" id="IPR007729">
    <property type="entry name" value="DGOK"/>
</dbReference>